<dbReference type="RefSeq" id="WP_378547284.1">
    <property type="nucleotide sequence ID" value="NZ_JBHSBA010000003.1"/>
</dbReference>
<dbReference type="Proteomes" id="UP001595767">
    <property type="component" value="Unassembled WGS sequence"/>
</dbReference>
<comment type="caution">
    <text evidence="1">The sequence shown here is derived from an EMBL/GenBank/DDBJ whole genome shotgun (WGS) entry which is preliminary data.</text>
</comment>
<evidence type="ECO:0000313" key="1">
    <source>
        <dbReference type="EMBL" id="MFC4124725.1"/>
    </source>
</evidence>
<organism evidence="1 2">
    <name type="scientific">Nocardia rhizosphaerae</name>
    <dbReference type="NCBI Taxonomy" id="1691571"/>
    <lineage>
        <taxon>Bacteria</taxon>
        <taxon>Bacillati</taxon>
        <taxon>Actinomycetota</taxon>
        <taxon>Actinomycetes</taxon>
        <taxon>Mycobacteriales</taxon>
        <taxon>Nocardiaceae</taxon>
        <taxon>Nocardia</taxon>
    </lineage>
</organism>
<dbReference type="Pfam" id="PF19818">
    <property type="entry name" value="DUF6301"/>
    <property type="match status" value="1"/>
</dbReference>
<name>A0ABV8L1V8_9NOCA</name>
<keyword evidence="2" id="KW-1185">Reference proteome</keyword>
<dbReference type="InterPro" id="IPR046268">
    <property type="entry name" value="DUF6301"/>
</dbReference>
<dbReference type="EMBL" id="JBHSBA010000003">
    <property type="protein sequence ID" value="MFC4124725.1"/>
    <property type="molecule type" value="Genomic_DNA"/>
</dbReference>
<accession>A0ABV8L1V8</accession>
<gene>
    <name evidence="1" type="ORF">ACFOW8_07290</name>
</gene>
<sequence length="163" mass="17947">MSEWRSPSATELTELVTRLRALDWTWILSDVPALAERFGWRVLVSRPNWVLLDTGLGAGSGKVHGADGAATRIETRLTDFVEENADGAQRIRTAFAELAGVITAAIGEPTTRIPGQWPQVRWVGEDSTLVLAQSAVSVVLSLVTNDRLARDDRNIEVERQERA</sequence>
<protein>
    <submittedName>
        <fullName evidence="1">DUF6301 family protein</fullName>
    </submittedName>
</protein>
<proteinExistence type="predicted"/>
<reference evidence="2" key="1">
    <citation type="journal article" date="2019" name="Int. J. Syst. Evol. Microbiol.">
        <title>The Global Catalogue of Microorganisms (GCM) 10K type strain sequencing project: providing services to taxonomists for standard genome sequencing and annotation.</title>
        <authorList>
            <consortium name="The Broad Institute Genomics Platform"/>
            <consortium name="The Broad Institute Genome Sequencing Center for Infectious Disease"/>
            <person name="Wu L."/>
            <person name="Ma J."/>
        </authorList>
    </citation>
    <scope>NUCLEOTIDE SEQUENCE [LARGE SCALE GENOMIC DNA]</scope>
    <source>
        <strain evidence="2">CGMCC 4.7204</strain>
    </source>
</reference>
<evidence type="ECO:0000313" key="2">
    <source>
        <dbReference type="Proteomes" id="UP001595767"/>
    </source>
</evidence>